<dbReference type="Pfam" id="PF06742">
    <property type="entry name" value="DUF1214"/>
    <property type="match status" value="1"/>
</dbReference>
<dbReference type="AlphaFoldDB" id="A0A0A0NAT0"/>
<accession>A0A0A0NAT0</accession>
<dbReference type="KEGG" id="src:M271_12265"/>
<dbReference type="Pfam" id="PF06863">
    <property type="entry name" value="DUF1254"/>
    <property type="match status" value="1"/>
</dbReference>
<dbReference type="EMBL" id="QYCY01000002">
    <property type="protein sequence ID" value="RLV73811.1"/>
    <property type="molecule type" value="Genomic_DNA"/>
</dbReference>
<feature type="domain" description="DUF1214" evidence="1">
    <location>
        <begin position="314"/>
        <end position="421"/>
    </location>
</feature>
<dbReference type="eggNOG" id="COG5361">
    <property type="taxonomic scope" value="Bacteria"/>
</dbReference>
<reference evidence="3 4" key="1">
    <citation type="journal article" date="2018" name="J. Biol. Chem.">
        <title>Discovery of the actinoplanic acid pathway in Streptomyces rapamycinicus reveals a genetically conserved synergism with rapamycin.</title>
        <authorList>
            <person name="Mrak P."/>
            <person name="Krastel P."/>
            <person name="Pivk Lukancic P."/>
            <person name="Tao J."/>
            <person name="Pistorius D."/>
            <person name="Moore C.M."/>
        </authorList>
    </citation>
    <scope>NUCLEOTIDE SEQUENCE [LARGE SCALE GENOMIC DNA]</scope>
    <source>
        <strain evidence="3 4">NRRL 5491</strain>
    </source>
</reference>
<dbReference type="InterPro" id="IPR037050">
    <property type="entry name" value="DUF1254_sf"/>
</dbReference>
<comment type="caution">
    <text evidence="3">The sequence shown here is derived from an EMBL/GenBank/DDBJ whole genome shotgun (WGS) entry which is preliminary data.</text>
</comment>
<protein>
    <recommendedName>
        <fullName evidence="5">DUF1254 domain-containing protein</fullName>
    </recommendedName>
</protein>
<dbReference type="Proteomes" id="UP000281594">
    <property type="component" value="Unassembled WGS sequence"/>
</dbReference>
<dbReference type="InterPro" id="IPR010621">
    <property type="entry name" value="DUF1214"/>
</dbReference>
<organism evidence="3 4">
    <name type="scientific">Streptomyces rapamycinicus (strain ATCC 29253 / DSM 41530 / NRRL 5491 / AYB-994)</name>
    <name type="common">Streptomyces hygroscopicus (strain ATCC 29253)</name>
    <dbReference type="NCBI Taxonomy" id="1343740"/>
    <lineage>
        <taxon>Bacteria</taxon>
        <taxon>Bacillati</taxon>
        <taxon>Actinomycetota</taxon>
        <taxon>Actinomycetes</taxon>
        <taxon>Kitasatosporales</taxon>
        <taxon>Streptomycetaceae</taxon>
        <taxon>Streptomyces</taxon>
        <taxon>Streptomyces violaceusniger group</taxon>
    </lineage>
</organism>
<dbReference type="RefSeq" id="WP_020867457.1">
    <property type="nucleotide sequence ID" value="NC_022785.1"/>
</dbReference>
<dbReference type="HOGENOM" id="CLU_027269_1_1_11"/>
<evidence type="ECO:0000259" key="2">
    <source>
        <dbReference type="Pfam" id="PF06863"/>
    </source>
</evidence>
<evidence type="ECO:0000313" key="3">
    <source>
        <dbReference type="EMBL" id="RLV73811.1"/>
    </source>
</evidence>
<evidence type="ECO:0008006" key="5">
    <source>
        <dbReference type="Google" id="ProtNLM"/>
    </source>
</evidence>
<dbReference type="InterPro" id="IPR037049">
    <property type="entry name" value="DUF1214_C_sf"/>
</dbReference>
<proteinExistence type="predicted"/>
<dbReference type="STRING" id="1343740.M271_12265"/>
<evidence type="ECO:0000313" key="4">
    <source>
        <dbReference type="Proteomes" id="UP000281594"/>
    </source>
</evidence>
<dbReference type="SUPFAM" id="SSF160935">
    <property type="entry name" value="VPA0735-like"/>
    <property type="match status" value="1"/>
</dbReference>
<sequence>MQPAPEATLEAAARDVQVWAYPLIFAQRVRLNFVQPLDPFAPRPPTSAGAPLNAFGHQRRLSDPTLTVGVAPNVDTLYSVAWLDVRHNEFELRLPDFGGRYASFQLALPDTTSPIAISRTTSGGPLPTIRIGNGPARLDEDTDEVRLRTNWRYVMVVGRILVDAADDLDLERAHQLQDAIELKITPRGAPPVLAPRDAELARYTRQAEITDPTAFAMALAQVLDDADPDAVTDALRRDIDQSRVQDIGELSSPATRAIAEGLRRGYDDIDRHVRSFGRLTNGWAVNDVGTAFGGDHLLRAAVAHSQIFINPVSEALYPVCEVDGAGEPLDGERWNYEITFTADALPPVHAFWSLTMYHAQGLLVDNEIDRYAIGDRTSDLRLGDDGSLTIRIQASRPAHDVNWLPAPSGPFRLMLRLYRPASTTWDPPAVIRVDRAVS</sequence>
<dbReference type="PANTHER" id="PTHR36509:SF2">
    <property type="entry name" value="BLL3101 PROTEIN"/>
    <property type="match status" value="1"/>
</dbReference>
<name>A0A0A0NAT0_STRRN</name>
<gene>
    <name evidence="3" type="ORF">D3C57_131335</name>
</gene>
<dbReference type="Gene3D" id="2.60.40.1610">
    <property type="entry name" value="Domain of unknown function DUF1254"/>
    <property type="match status" value="1"/>
</dbReference>
<dbReference type="Gene3D" id="2.60.120.600">
    <property type="entry name" value="Domain of unknown function DUF1214, C-terminal domain"/>
    <property type="match status" value="1"/>
</dbReference>
<feature type="domain" description="DUF1254" evidence="2">
    <location>
        <begin position="53"/>
        <end position="182"/>
    </location>
</feature>
<evidence type="ECO:0000259" key="1">
    <source>
        <dbReference type="Pfam" id="PF06742"/>
    </source>
</evidence>
<dbReference type="InterPro" id="IPR010679">
    <property type="entry name" value="DUF1254"/>
</dbReference>
<dbReference type="PANTHER" id="PTHR36509">
    <property type="entry name" value="BLL3101 PROTEIN"/>
    <property type="match status" value="1"/>
</dbReference>